<dbReference type="EMBL" id="JAVKGT010000064">
    <property type="protein sequence ID" value="MDR5713118.1"/>
    <property type="molecule type" value="Genomic_DNA"/>
</dbReference>
<keyword evidence="2" id="KW-1185">Reference proteome</keyword>
<evidence type="ECO:0000313" key="1">
    <source>
        <dbReference type="EMBL" id="MDR5713118.1"/>
    </source>
</evidence>
<reference evidence="2" key="1">
    <citation type="submission" date="2023-07" db="EMBL/GenBank/DDBJ databases">
        <title>Description of three actinobacteria isolated from air of manufacturing shop in a pharmaceutical factory.</title>
        <authorList>
            <person name="Zhang D.-F."/>
        </authorList>
    </citation>
    <scope>NUCLEOTIDE SEQUENCE [LARGE SCALE GENOMIC DNA]</scope>
    <source>
        <strain evidence="2">CCTCC AB 207010</strain>
    </source>
</reference>
<organism evidence="1 2">
    <name type="scientific">Nesterenkonia flava</name>
    <dbReference type="NCBI Taxonomy" id="469799"/>
    <lineage>
        <taxon>Bacteria</taxon>
        <taxon>Bacillati</taxon>
        <taxon>Actinomycetota</taxon>
        <taxon>Actinomycetes</taxon>
        <taxon>Micrococcales</taxon>
        <taxon>Micrococcaceae</taxon>
        <taxon>Nesterenkonia</taxon>
    </lineage>
</organism>
<proteinExistence type="predicted"/>
<gene>
    <name evidence="1" type="ORF">RH857_13425</name>
</gene>
<dbReference type="RefSeq" id="WP_310538482.1">
    <property type="nucleotide sequence ID" value="NZ_BAAAOC010000056.1"/>
</dbReference>
<accession>A0ABU1FY84</accession>
<evidence type="ECO:0000313" key="2">
    <source>
        <dbReference type="Proteomes" id="UP001260872"/>
    </source>
</evidence>
<sequence>MIRHLAEGNRLHAGTFTADMLLEKDVMGNAQHPASITPDTVTPELLAEAIRRVNAKHENDYTLAT</sequence>
<name>A0ABU1FY84_9MICC</name>
<comment type="caution">
    <text evidence="1">The sequence shown here is derived from an EMBL/GenBank/DDBJ whole genome shotgun (WGS) entry which is preliminary data.</text>
</comment>
<dbReference type="Proteomes" id="UP001260872">
    <property type="component" value="Unassembled WGS sequence"/>
</dbReference>
<protein>
    <submittedName>
        <fullName evidence="1">Uncharacterized protein</fullName>
    </submittedName>
</protein>